<keyword evidence="5" id="KW-0333">Golgi apparatus</keyword>
<evidence type="ECO:0000313" key="8">
    <source>
        <dbReference type="Proteomes" id="UP001370490"/>
    </source>
</evidence>
<dbReference type="PANTHER" id="PTHR31311">
    <property type="entry name" value="XYLOGLUCAN 6-XYLOSYLTRANSFERASE 5-RELATED-RELATED"/>
    <property type="match status" value="1"/>
</dbReference>
<dbReference type="PANTHER" id="PTHR31311:SF44">
    <property type="entry name" value="GLYCOSYLTRANSFERASE 2-RELATED"/>
    <property type="match status" value="1"/>
</dbReference>
<evidence type="ECO:0000256" key="3">
    <source>
        <dbReference type="ARBA" id="ARBA00022679"/>
    </source>
</evidence>
<dbReference type="GO" id="GO:0016758">
    <property type="term" value="F:hexosyltransferase activity"/>
    <property type="evidence" value="ECO:0007669"/>
    <property type="project" value="TreeGrafter"/>
</dbReference>
<sequence length="269" mass="30471">MGQKRTPSTLPTTTAGNGRASVGRLLQRGRKLQKTFKDIKITILCGFVSILVLRGTIGFGDLGSYVISANLVKPTNRVLAENRNPNYPNEPAKFILDLETTNWLNSNNPAQFPSYVKGKARIFLVMGSPPNPGDHHLLKAIKNKIDYCKLDGIEIEISYKMGNQLEEEVADARYWAKNMPSTRRSMLSRPEVERMDSDALFTDIIFEISTSKYNLVIRGYPDFLFNNRLWIEVDTRSFLFRNCQWSLDLLHAWAPNAGDGANTMEHENL</sequence>
<feature type="compositionally biased region" description="Polar residues" evidence="6">
    <location>
        <begin position="1"/>
        <end position="16"/>
    </location>
</feature>
<name>A0AAN8ZMD5_9MAGN</name>
<dbReference type="GO" id="GO:0005768">
    <property type="term" value="C:endosome"/>
    <property type="evidence" value="ECO:0007669"/>
    <property type="project" value="TreeGrafter"/>
</dbReference>
<keyword evidence="4" id="KW-0735">Signal-anchor</keyword>
<dbReference type="Proteomes" id="UP001370490">
    <property type="component" value="Unassembled WGS sequence"/>
</dbReference>
<comment type="caution">
    <text evidence="7">The sequence shown here is derived from an EMBL/GenBank/DDBJ whole genome shotgun (WGS) entry which is preliminary data.</text>
</comment>
<keyword evidence="8" id="KW-1185">Reference proteome</keyword>
<organism evidence="7 8">
    <name type="scientific">Dillenia turbinata</name>
    <dbReference type="NCBI Taxonomy" id="194707"/>
    <lineage>
        <taxon>Eukaryota</taxon>
        <taxon>Viridiplantae</taxon>
        <taxon>Streptophyta</taxon>
        <taxon>Embryophyta</taxon>
        <taxon>Tracheophyta</taxon>
        <taxon>Spermatophyta</taxon>
        <taxon>Magnoliopsida</taxon>
        <taxon>eudicotyledons</taxon>
        <taxon>Gunneridae</taxon>
        <taxon>Pentapetalae</taxon>
        <taxon>Dilleniales</taxon>
        <taxon>Dilleniaceae</taxon>
        <taxon>Dillenia</taxon>
    </lineage>
</organism>
<evidence type="ECO:0000256" key="4">
    <source>
        <dbReference type="ARBA" id="ARBA00022968"/>
    </source>
</evidence>
<dbReference type="InterPro" id="IPR008630">
    <property type="entry name" value="Glyco_trans_34"/>
</dbReference>
<evidence type="ECO:0000256" key="1">
    <source>
        <dbReference type="ARBA" id="ARBA00004323"/>
    </source>
</evidence>
<keyword evidence="3" id="KW-0808">Transferase</keyword>
<dbReference type="AlphaFoldDB" id="A0AAN8ZMD5"/>
<evidence type="ECO:0000256" key="5">
    <source>
        <dbReference type="ARBA" id="ARBA00023034"/>
    </source>
</evidence>
<dbReference type="EMBL" id="JBAMMX010000004">
    <property type="protein sequence ID" value="KAK6942797.1"/>
    <property type="molecule type" value="Genomic_DNA"/>
</dbReference>
<comment type="subcellular location">
    <subcellularLocation>
        <location evidence="1">Golgi apparatus membrane</location>
        <topology evidence="1">Single-pass type II membrane protein</topology>
    </subcellularLocation>
</comment>
<evidence type="ECO:0000256" key="6">
    <source>
        <dbReference type="SAM" id="MobiDB-lite"/>
    </source>
</evidence>
<keyword evidence="2" id="KW-0328">Glycosyltransferase</keyword>
<feature type="region of interest" description="Disordered" evidence="6">
    <location>
        <begin position="1"/>
        <end position="22"/>
    </location>
</feature>
<keyword evidence="4" id="KW-0812">Transmembrane</keyword>
<proteinExistence type="predicted"/>
<dbReference type="GO" id="GO:0000139">
    <property type="term" value="C:Golgi membrane"/>
    <property type="evidence" value="ECO:0007669"/>
    <property type="project" value="UniProtKB-SubCell"/>
</dbReference>
<reference evidence="7 8" key="1">
    <citation type="submission" date="2023-12" db="EMBL/GenBank/DDBJ databases">
        <title>A high-quality genome assembly for Dillenia turbinata (Dilleniales).</title>
        <authorList>
            <person name="Chanderbali A."/>
        </authorList>
    </citation>
    <scope>NUCLEOTIDE SEQUENCE [LARGE SCALE GENOMIC DNA]</scope>
    <source>
        <strain evidence="7">LSX21</strain>
        <tissue evidence="7">Leaf</tissue>
    </source>
</reference>
<accession>A0AAN8ZMD5</accession>
<dbReference type="GO" id="GO:0005802">
    <property type="term" value="C:trans-Golgi network"/>
    <property type="evidence" value="ECO:0007669"/>
    <property type="project" value="TreeGrafter"/>
</dbReference>
<evidence type="ECO:0000313" key="7">
    <source>
        <dbReference type="EMBL" id="KAK6942797.1"/>
    </source>
</evidence>
<gene>
    <name evidence="7" type="ORF">RJ641_028174</name>
</gene>
<dbReference type="GO" id="GO:0009969">
    <property type="term" value="P:xyloglucan biosynthetic process"/>
    <property type="evidence" value="ECO:0007669"/>
    <property type="project" value="TreeGrafter"/>
</dbReference>
<dbReference type="Pfam" id="PF05637">
    <property type="entry name" value="Glyco_transf_34"/>
    <property type="match status" value="1"/>
</dbReference>
<evidence type="ECO:0000256" key="2">
    <source>
        <dbReference type="ARBA" id="ARBA00022676"/>
    </source>
</evidence>
<protein>
    <submittedName>
        <fullName evidence="7">Glycosyltransferase 34</fullName>
    </submittedName>
</protein>